<sequence>MSRRAALREAAHWAMREDEAVLAERPPLAAGDIQAVLDDPALGEALSEVASIGRLSDDDVRAMRETRRRAMGAGVAAVLVGVVGIGAWQGGMFRAEAPIVQHIETKRGEQRLVQLADGSKVQLDGATSLDVTIDGKSRAVELRRGEAYFDIAHEEQRPFTVRAGNATTRVLGTAFSIDLSQRSVKLAVYRGKVRFGGADGGKDGVVVPAGWRSSYSGGAVVAPTRFDTSQQDWRQAWVDTDDMVLGELVEALNRRGGRLIAPPPPSLARLPLSGRFKLDDAEELLGAMGEVYGFRVARERDQLRLISGGEGDAKPSSE</sequence>
<dbReference type="RefSeq" id="WP_184000434.1">
    <property type="nucleotide sequence ID" value="NZ_JACIEH010000005.1"/>
</dbReference>
<dbReference type="InterPro" id="IPR006860">
    <property type="entry name" value="FecR"/>
</dbReference>
<keyword evidence="4" id="KW-1185">Reference proteome</keyword>
<gene>
    <name evidence="3" type="ORF">GGR46_004653</name>
</gene>
<evidence type="ECO:0000256" key="1">
    <source>
        <dbReference type="SAM" id="Phobius"/>
    </source>
</evidence>
<reference evidence="3 4" key="1">
    <citation type="submission" date="2020-08" db="EMBL/GenBank/DDBJ databases">
        <title>Genomic Encyclopedia of Type Strains, Phase IV (KMG-IV): sequencing the most valuable type-strain genomes for metagenomic binning, comparative biology and taxonomic classification.</title>
        <authorList>
            <person name="Goeker M."/>
        </authorList>
    </citation>
    <scope>NUCLEOTIDE SEQUENCE [LARGE SCALE GENOMIC DNA]</scope>
    <source>
        <strain evidence="3 4">DSM 101806</strain>
    </source>
</reference>
<accession>A0A7W6NZ62</accession>
<dbReference type="Pfam" id="PF04773">
    <property type="entry name" value="FecR"/>
    <property type="match status" value="1"/>
</dbReference>
<evidence type="ECO:0000259" key="2">
    <source>
        <dbReference type="Pfam" id="PF04773"/>
    </source>
</evidence>
<proteinExistence type="predicted"/>
<dbReference type="PIRSF" id="PIRSF018266">
    <property type="entry name" value="FecR"/>
    <property type="match status" value="1"/>
</dbReference>
<dbReference type="PANTHER" id="PTHR30273">
    <property type="entry name" value="PERIPLASMIC SIGNAL SENSOR AND SIGMA FACTOR ACTIVATOR FECR-RELATED"/>
    <property type="match status" value="1"/>
</dbReference>
<keyword evidence="1" id="KW-1133">Transmembrane helix</keyword>
<name>A0A7W6NZ62_9SPHN</name>
<keyword evidence="1" id="KW-0472">Membrane</keyword>
<dbReference type="AlphaFoldDB" id="A0A7W6NZ62"/>
<dbReference type="GO" id="GO:0016989">
    <property type="term" value="F:sigma factor antagonist activity"/>
    <property type="evidence" value="ECO:0007669"/>
    <property type="project" value="TreeGrafter"/>
</dbReference>
<dbReference type="Proteomes" id="UP000557392">
    <property type="component" value="Unassembled WGS sequence"/>
</dbReference>
<dbReference type="PANTHER" id="PTHR30273:SF2">
    <property type="entry name" value="PROTEIN FECR"/>
    <property type="match status" value="1"/>
</dbReference>
<protein>
    <submittedName>
        <fullName evidence="3">Transmembrane sensor</fullName>
    </submittedName>
</protein>
<evidence type="ECO:0000313" key="4">
    <source>
        <dbReference type="Proteomes" id="UP000557392"/>
    </source>
</evidence>
<evidence type="ECO:0000313" key="3">
    <source>
        <dbReference type="EMBL" id="MBB4101063.1"/>
    </source>
</evidence>
<feature type="domain" description="FecR protein" evidence="2">
    <location>
        <begin position="102"/>
        <end position="194"/>
    </location>
</feature>
<organism evidence="3 4">
    <name type="scientific">Sphingomonas kyeonggiensis</name>
    <dbReference type="NCBI Taxonomy" id="1268553"/>
    <lineage>
        <taxon>Bacteria</taxon>
        <taxon>Pseudomonadati</taxon>
        <taxon>Pseudomonadota</taxon>
        <taxon>Alphaproteobacteria</taxon>
        <taxon>Sphingomonadales</taxon>
        <taxon>Sphingomonadaceae</taxon>
        <taxon>Sphingomonas</taxon>
    </lineage>
</organism>
<dbReference type="EMBL" id="JACIEH010000005">
    <property type="protein sequence ID" value="MBB4101063.1"/>
    <property type="molecule type" value="Genomic_DNA"/>
</dbReference>
<feature type="transmembrane region" description="Helical" evidence="1">
    <location>
        <begin position="70"/>
        <end position="88"/>
    </location>
</feature>
<dbReference type="InterPro" id="IPR012373">
    <property type="entry name" value="Ferrdict_sens_TM"/>
</dbReference>
<comment type="caution">
    <text evidence="3">The sequence shown here is derived from an EMBL/GenBank/DDBJ whole genome shotgun (WGS) entry which is preliminary data.</text>
</comment>
<keyword evidence="1 3" id="KW-0812">Transmembrane</keyword>
<dbReference type="Gene3D" id="2.60.120.1440">
    <property type="match status" value="1"/>
</dbReference>